<evidence type="ECO:0000256" key="3">
    <source>
        <dbReference type="ARBA" id="ARBA00022741"/>
    </source>
</evidence>
<proteinExistence type="inferred from homology"/>
<dbReference type="PANTHER" id="PTHR43107:SF15">
    <property type="entry name" value="FATTY ACID TRANSPORT PROTEIN 3, ISOFORM A"/>
    <property type="match status" value="1"/>
</dbReference>
<comment type="catalytic activity">
    <reaction evidence="5">
        <text>a very long-chain fatty acid + ATP + CoA = a very long-chain fatty acyl-CoA + AMP + diphosphate</text>
        <dbReference type="Rhea" id="RHEA:54536"/>
        <dbReference type="ChEBI" id="CHEBI:30616"/>
        <dbReference type="ChEBI" id="CHEBI:33019"/>
        <dbReference type="ChEBI" id="CHEBI:57287"/>
        <dbReference type="ChEBI" id="CHEBI:58950"/>
        <dbReference type="ChEBI" id="CHEBI:138261"/>
        <dbReference type="ChEBI" id="CHEBI:456215"/>
    </reaction>
    <physiologicalReaction direction="left-to-right" evidence="5">
        <dbReference type="Rhea" id="RHEA:54537"/>
    </physiologicalReaction>
</comment>
<evidence type="ECO:0000256" key="7">
    <source>
        <dbReference type="ARBA" id="ARBA00048666"/>
    </source>
</evidence>
<dbReference type="Proteomes" id="UP000285301">
    <property type="component" value="Unassembled WGS sequence"/>
</dbReference>
<dbReference type="SUPFAM" id="SSF56801">
    <property type="entry name" value="Acetyl-CoA synthetase-like"/>
    <property type="match status" value="1"/>
</dbReference>
<evidence type="ECO:0000313" key="9">
    <source>
        <dbReference type="EMBL" id="RWS02052.1"/>
    </source>
</evidence>
<evidence type="ECO:0000256" key="6">
    <source>
        <dbReference type="ARBA" id="ARBA00041297"/>
    </source>
</evidence>
<protein>
    <recommendedName>
        <fullName evidence="6">Long-chain-fatty-acid--CoA ligase</fullName>
    </recommendedName>
</protein>
<name>A0A3S3NLY0_9ACAR</name>
<sequence length="310" mass="35186">MAKYRNLTISKCFEQNYKKHPEKVALICDDRKLSFKQVEQFSNQLANYLSEQGLKAGDEVALFMSSSAEFAMIFLALAKIGVVTAFINENLRLDSLIHSISCIRAKAIIFDPKFEDAMNEVHQSLSEKQKLVIYCYGNIKNQSLDAINVSEKMKEQRDDCVISKYNGNFADVACYIYTSGTTGLPKAVIIRNYRYILGALLKNSMLNLNENDVSYNAMPLYHTIGAIVGIGSTLINGQTVVIRGKFSASNFWEDCLKYKCTVAAYIGEVCRYLLDQPPKPTDKLHTIRKMYDAGLRPTIWRTFVERFHID</sequence>
<keyword evidence="2" id="KW-0436">Ligase</keyword>
<evidence type="ECO:0000256" key="5">
    <source>
        <dbReference type="ARBA" id="ARBA00036527"/>
    </source>
</evidence>
<dbReference type="GO" id="GO:0004467">
    <property type="term" value="F:long-chain fatty acid-CoA ligase activity"/>
    <property type="evidence" value="ECO:0007669"/>
    <property type="project" value="TreeGrafter"/>
</dbReference>
<dbReference type="Gene3D" id="3.40.50.12780">
    <property type="entry name" value="N-terminal domain of ligase-like"/>
    <property type="match status" value="1"/>
</dbReference>
<dbReference type="GO" id="GO:0005789">
    <property type="term" value="C:endoplasmic reticulum membrane"/>
    <property type="evidence" value="ECO:0007669"/>
    <property type="project" value="TreeGrafter"/>
</dbReference>
<dbReference type="STRING" id="1965070.A0A3S3NLY0"/>
<dbReference type="InterPro" id="IPR042099">
    <property type="entry name" value="ANL_N_sf"/>
</dbReference>
<dbReference type="AlphaFoldDB" id="A0A3S3NLY0"/>
<dbReference type="GO" id="GO:0044539">
    <property type="term" value="P:long-chain fatty acid import into cell"/>
    <property type="evidence" value="ECO:0007669"/>
    <property type="project" value="TreeGrafter"/>
</dbReference>
<dbReference type="GO" id="GO:0005324">
    <property type="term" value="F:long-chain fatty acid transmembrane transporter activity"/>
    <property type="evidence" value="ECO:0007669"/>
    <property type="project" value="TreeGrafter"/>
</dbReference>
<dbReference type="GO" id="GO:0005886">
    <property type="term" value="C:plasma membrane"/>
    <property type="evidence" value="ECO:0007669"/>
    <property type="project" value="TreeGrafter"/>
</dbReference>
<evidence type="ECO:0000256" key="4">
    <source>
        <dbReference type="ARBA" id="ARBA00022840"/>
    </source>
</evidence>
<keyword evidence="10" id="KW-1185">Reference proteome</keyword>
<evidence type="ECO:0000313" key="10">
    <source>
        <dbReference type="Proteomes" id="UP000285301"/>
    </source>
</evidence>
<gene>
    <name evidence="9" type="ORF">B4U79_15527</name>
</gene>
<dbReference type="PANTHER" id="PTHR43107">
    <property type="entry name" value="LONG-CHAIN FATTY ACID TRANSPORT PROTEIN"/>
    <property type="match status" value="1"/>
</dbReference>
<comment type="similarity">
    <text evidence="1">Belongs to the ATP-dependent AMP-binding enzyme family.</text>
</comment>
<comment type="caution">
    <text evidence="9">The sequence shown here is derived from an EMBL/GenBank/DDBJ whole genome shotgun (WGS) entry which is preliminary data.</text>
</comment>
<dbReference type="OrthoDB" id="6408524at2759"/>
<feature type="domain" description="AMP-dependent synthetase/ligase" evidence="8">
    <location>
        <begin position="13"/>
        <end position="307"/>
    </location>
</feature>
<dbReference type="Pfam" id="PF00501">
    <property type="entry name" value="AMP-binding"/>
    <property type="match status" value="1"/>
</dbReference>
<dbReference type="InterPro" id="IPR020845">
    <property type="entry name" value="AMP-binding_CS"/>
</dbReference>
<evidence type="ECO:0000256" key="1">
    <source>
        <dbReference type="ARBA" id="ARBA00006432"/>
    </source>
</evidence>
<evidence type="ECO:0000256" key="2">
    <source>
        <dbReference type="ARBA" id="ARBA00022598"/>
    </source>
</evidence>
<dbReference type="EMBL" id="NCKU01008230">
    <property type="protein sequence ID" value="RWS02052.1"/>
    <property type="molecule type" value="Genomic_DNA"/>
</dbReference>
<organism evidence="9 10">
    <name type="scientific">Dinothrombium tinctorium</name>
    <dbReference type="NCBI Taxonomy" id="1965070"/>
    <lineage>
        <taxon>Eukaryota</taxon>
        <taxon>Metazoa</taxon>
        <taxon>Ecdysozoa</taxon>
        <taxon>Arthropoda</taxon>
        <taxon>Chelicerata</taxon>
        <taxon>Arachnida</taxon>
        <taxon>Acari</taxon>
        <taxon>Acariformes</taxon>
        <taxon>Trombidiformes</taxon>
        <taxon>Prostigmata</taxon>
        <taxon>Anystina</taxon>
        <taxon>Parasitengona</taxon>
        <taxon>Trombidioidea</taxon>
        <taxon>Trombidiidae</taxon>
        <taxon>Dinothrombium</taxon>
    </lineage>
</organism>
<dbReference type="InterPro" id="IPR000873">
    <property type="entry name" value="AMP-dep_synth/lig_dom"/>
</dbReference>
<keyword evidence="4" id="KW-0067">ATP-binding</keyword>
<keyword evidence="3" id="KW-0547">Nucleotide-binding</keyword>
<evidence type="ECO:0000259" key="8">
    <source>
        <dbReference type="Pfam" id="PF00501"/>
    </source>
</evidence>
<comment type="catalytic activity">
    <reaction evidence="7">
        <text>tetracosanoate + ATP + CoA = tetracosanoyl-CoA + AMP + diphosphate</text>
        <dbReference type="Rhea" id="RHEA:33639"/>
        <dbReference type="ChEBI" id="CHEBI:30616"/>
        <dbReference type="ChEBI" id="CHEBI:31014"/>
        <dbReference type="ChEBI" id="CHEBI:33019"/>
        <dbReference type="ChEBI" id="CHEBI:57287"/>
        <dbReference type="ChEBI" id="CHEBI:65052"/>
        <dbReference type="ChEBI" id="CHEBI:456215"/>
    </reaction>
    <physiologicalReaction direction="left-to-right" evidence="7">
        <dbReference type="Rhea" id="RHEA:33640"/>
    </physiologicalReaction>
</comment>
<feature type="non-terminal residue" evidence="9">
    <location>
        <position position="310"/>
    </location>
</feature>
<dbReference type="GO" id="GO:0005524">
    <property type="term" value="F:ATP binding"/>
    <property type="evidence" value="ECO:0007669"/>
    <property type="project" value="UniProtKB-KW"/>
</dbReference>
<accession>A0A3S3NLY0</accession>
<dbReference type="PROSITE" id="PS00455">
    <property type="entry name" value="AMP_BINDING"/>
    <property type="match status" value="1"/>
</dbReference>
<reference evidence="9 10" key="1">
    <citation type="journal article" date="2018" name="Gigascience">
        <title>Genomes of trombidid mites reveal novel predicted allergens and laterally-transferred genes associated with secondary metabolism.</title>
        <authorList>
            <person name="Dong X."/>
            <person name="Chaisiri K."/>
            <person name="Xia D."/>
            <person name="Armstrong S.D."/>
            <person name="Fang Y."/>
            <person name="Donnelly M.J."/>
            <person name="Kadowaki T."/>
            <person name="McGarry J.W."/>
            <person name="Darby A.C."/>
            <person name="Makepeace B.L."/>
        </authorList>
    </citation>
    <scope>NUCLEOTIDE SEQUENCE [LARGE SCALE GENOMIC DNA]</scope>
    <source>
        <strain evidence="9">UoL-WK</strain>
    </source>
</reference>